<feature type="repeat" description="TPR" evidence="3">
    <location>
        <begin position="352"/>
        <end position="385"/>
    </location>
</feature>
<dbReference type="InterPro" id="IPR011990">
    <property type="entry name" value="TPR-like_helical_dom_sf"/>
</dbReference>
<dbReference type="PANTHER" id="PTHR45641">
    <property type="entry name" value="TETRATRICOPEPTIDE REPEAT PROTEIN (AFU_ORTHOLOGUE AFUA_6G03870)"/>
    <property type="match status" value="1"/>
</dbReference>
<reference evidence="4" key="1">
    <citation type="submission" date="2021-02" db="EMBL/GenBank/DDBJ databases">
        <authorList>
            <person name="Nowell W R."/>
        </authorList>
    </citation>
    <scope>NUCLEOTIDE SEQUENCE</scope>
</reference>
<dbReference type="PROSITE" id="PS51996">
    <property type="entry name" value="TR_MART"/>
    <property type="match status" value="1"/>
</dbReference>
<evidence type="ECO:0000313" key="6">
    <source>
        <dbReference type="Proteomes" id="UP000677228"/>
    </source>
</evidence>
<evidence type="ECO:0000256" key="1">
    <source>
        <dbReference type="ARBA" id="ARBA00022737"/>
    </source>
</evidence>
<accession>A0A8S2FT57</accession>
<dbReference type="Proteomes" id="UP000677228">
    <property type="component" value="Unassembled WGS sequence"/>
</dbReference>
<dbReference type="SUPFAM" id="SSF81901">
    <property type="entry name" value="HCP-like"/>
    <property type="match status" value="1"/>
</dbReference>
<dbReference type="Gene3D" id="1.25.40.10">
    <property type="entry name" value="Tetratricopeptide repeat domain"/>
    <property type="match status" value="2"/>
</dbReference>
<name>A0A8S2FT57_9BILA</name>
<dbReference type="EMBL" id="CAJNOK010039662">
    <property type="protein sequence ID" value="CAF1546356.1"/>
    <property type="molecule type" value="Genomic_DNA"/>
</dbReference>
<dbReference type="Gene3D" id="3.90.176.10">
    <property type="entry name" value="Toxin ADP-ribosyltransferase, Chain A, domain 1"/>
    <property type="match status" value="1"/>
</dbReference>
<keyword evidence="2 3" id="KW-0802">TPR repeat</keyword>
<dbReference type="Proteomes" id="UP000682733">
    <property type="component" value="Unassembled WGS sequence"/>
</dbReference>
<dbReference type="Pfam" id="PF13176">
    <property type="entry name" value="TPR_7"/>
    <property type="match status" value="1"/>
</dbReference>
<dbReference type="AlphaFoldDB" id="A0A8S2FT57"/>
<dbReference type="PANTHER" id="PTHR45641:SF19">
    <property type="entry name" value="NEPHROCYSTIN-3"/>
    <property type="match status" value="1"/>
</dbReference>
<feature type="repeat" description="TPR" evidence="3">
    <location>
        <begin position="310"/>
        <end position="343"/>
    </location>
</feature>
<dbReference type="Pfam" id="PF13424">
    <property type="entry name" value="TPR_12"/>
    <property type="match status" value="1"/>
</dbReference>
<dbReference type="InterPro" id="IPR019734">
    <property type="entry name" value="TPR_rpt"/>
</dbReference>
<evidence type="ECO:0000256" key="3">
    <source>
        <dbReference type="PROSITE-ProRule" id="PRU00339"/>
    </source>
</evidence>
<dbReference type="SMART" id="SM00028">
    <property type="entry name" value="TPR"/>
    <property type="match status" value="5"/>
</dbReference>
<dbReference type="SUPFAM" id="SSF56399">
    <property type="entry name" value="ADP-ribosylation"/>
    <property type="match status" value="1"/>
</dbReference>
<feature type="repeat" description="TPR" evidence="3">
    <location>
        <begin position="226"/>
        <end position="259"/>
    </location>
</feature>
<proteinExistence type="predicted"/>
<dbReference type="PROSITE" id="PS50005">
    <property type="entry name" value="TPR"/>
    <property type="match status" value="3"/>
</dbReference>
<evidence type="ECO:0000313" key="4">
    <source>
        <dbReference type="EMBL" id="CAF1546356.1"/>
    </source>
</evidence>
<organism evidence="4 6">
    <name type="scientific">Didymodactylos carnosus</name>
    <dbReference type="NCBI Taxonomy" id="1234261"/>
    <lineage>
        <taxon>Eukaryota</taxon>
        <taxon>Metazoa</taxon>
        <taxon>Spiralia</taxon>
        <taxon>Gnathifera</taxon>
        <taxon>Rotifera</taxon>
        <taxon>Eurotatoria</taxon>
        <taxon>Bdelloidea</taxon>
        <taxon>Philodinida</taxon>
        <taxon>Philodinidae</taxon>
        <taxon>Didymodactylos</taxon>
    </lineage>
</organism>
<gene>
    <name evidence="4" type="ORF">OVA965_LOCUS39045</name>
    <name evidence="5" type="ORF">TMI583_LOCUS40298</name>
</gene>
<evidence type="ECO:0000256" key="2">
    <source>
        <dbReference type="ARBA" id="ARBA00022803"/>
    </source>
</evidence>
<dbReference type="EMBL" id="CAJOBA010062071">
    <property type="protein sequence ID" value="CAF4335464.1"/>
    <property type="molecule type" value="Genomic_DNA"/>
</dbReference>
<keyword evidence="1" id="KW-0677">Repeat</keyword>
<protein>
    <submittedName>
        <fullName evidence="4">Uncharacterized protein</fullName>
    </submittedName>
</protein>
<comment type="caution">
    <text evidence="4">The sequence shown here is derived from an EMBL/GenBank/DDBJ whole genome shotgun (WGS) entry which is preliminary data.</text>
</comment>
<evidence type="ECO:0000313" key="5">
    <source>
        <dbReference type="EMBL" id="CAF4335464.1"/>
    </source>
</evidence>
<sequence length="409" mass="46821">MLNKALRSRDIDTLILFQFIITDLYEQLKDLHYNHRISTSAPILCVYRGQLLSKVELNDMKSSIGRYVSFFSFLSTTKVREVALSFITIAADASKNMPAAKNDLQRVLYEINIDLTSVTSKPYADIKPHSYFQTESEVLFTLGSIFKVEGITRTKDGIYVIKLVLASESKSKSKELLHYIKSNLEEKPDIISLGHVLKEMGAYDKAEQCFERQLCELKDHSSFEAARCYIGLGNLAYVQGDNDLAFDYSQEALKINESLFFDDENLSVCYNNMANAYSSSKDDYQKALKYHNKSLALKTKTNGGDSLEVARSFFNIGLTNYHQGKYEIALKKFNRSLRIRQKRLPRDHYNIADVLVNIGAVYENINNIKTALGYYQRADQIYLRSLPSTHQSLINNQANIRHIKLKIKR</sequence>